<name>A0ABT2YF84_9BURK</name>
<organism evidence="2 3">
    <name type="scientific">Roseateles oligotrophus</name>
    <dbReference type="NCBI Taxonomy" id="1769250"/>
    <lineage>
        <taxon>Bacteria</taxon>
        <taxon>Pseudomonadati</taxon>
        <taxon>Pseudomonadota</taxon>
        <taxon>Betaproteobacteria</taxon>
        <taxon>Burkholderiales</taxon>
        <taxon>Sphaerotilaceae</taxon>
        <taxon>Roseateles</taxon>
    </lineage>
</organism>
<dbReference type="CDD" id="cd02142">
    <property type="entry name" value="McbC_SagB-like_oxidoreductase"/>
    <property type="match status" value="1"/>
</dbReference>
<evidence type="ECO:0000313" key="3">
    <source>
        <dbReference type="Proteomes" id="UP001209701"/>
    </source>
</evidence>
<evidence type="ECO:0000313" key="2">
    <source>
        <dbReference type="EMBL" id="MCV2368686.1"/>
    </source>
</evidence>
<dbReference type="SUPFAM" id="SSF55469">
    <property type="entry name" value="FMN-dependent nitroreductase-like"/>
    <property type="match status" value="1"/>
</dbReference>
<dbReference type="EMBL" id="JAJIRN010000005">
    <property type="protein sequence ID" value="MCV2368686.1"/>
    <property type="molecule type" value="Genomic_DNA"/>
</dbReference>
<keyword evidence="3" id="KW-1185">Reference proteome</keyword>
<dbReference type="Gene3D" id="3.40.109.10">
    <property type="entry name" value="NADH Oxidase"/>
    <property type="match status" value="1"/>
</dbReference>
<comment type="caution">
    <text evidence="2">The sequence shown here is derived from an EMBL/GenBank/DDBJ whole genome shotgun (WGS) entry which is preliminary data.</text>
</comment>
<sequence length="201" mass="21711">MSTIALNLETDMVALPAPKLPPTASLEQALKRRRSSRDFLPDALTLEQLSALLWAAFGINRRDSAGRTAPSAHNWQEIDVFVVLREGAYRYDPQAHRLLLVKAEDLRGASGTQDFVADAPLNLVYVADFTRMSGARPEEREFLAGADAGCIAQNVYLLCAVAGLASVVRGLIDRQRLAKALGLSSQQRIALAQTVGLPASA</sequence>
<proteinExistence type="predicted"/>
<dbReference type="PANTHER" id="PTHR43745">
    <property type="entry name" value="NITROREDUCTASE MJ1384-RELATED"/>
    <property type="match status" value="1"/>
</dbReference>
<dbReference type="RefSeq" id="WP_263571287.1">
    <property type="nucleotide sequence ID" value="NZ_JAJIRN010000005.1"/>
</dbReference>
<accession>A0ABT2YF84</accession>
<feature type="domain" description="Nitroreductase" evidence="1">
    <location>
        <begin position="30"/>
        <end position="196"/>
    </location>
</feature>
<dbReference type="PANTHER" id="PTHR43745:SF2">
    <property type="entry name" value="NITROREDUCTASE MJ1384-RELATED"/>
    <property type="match status" value="1"/>
</dbReference>
<reference evidence="2 3" key="1">
    <citation type="submission" date="2021-11" db="EMBL/GenBank/DDBJ databases">
        <authorList>
            <person name="Liang Q."/>
            <person name="Mou H."/>
            <person name="Liu Z."/>
        </authorList>
    </citation>
    <scope>NUCLEOTIDE SEQUENCE [LARGE SCALE GENOMIC DNA]</scope>
    <source>
        <strain evidence="2 3">CHU3</strain>
    </source>
</reference>
<protein>
    <submittedName>
        <fullName evidence="2">Nitroreductase family protein</fullName>
    </submittedName>
</protein>
<dbReference type="InterPro" id="IPR052544">
    <property type="entry name" value="Bacteriocin_Proc_Enz"/>
</dbReference>
<dbReference type="InterPro" id="IPR000415">
    <property type="entry name" value="Nitroreductase-like"/>
</dbReference>
<dbReference type="InterPro" id="IPR029479">
    <property type="entry name" value="Nitroreductase"/>
</dbReference>
<dbReference type="Proteomes" id="UP001209701">
    <property type="component" value="Unassembled WGS sequence"/>
</dbReference>
<dbReference type="Pfam" id="PF00881">
    <property type="entry name" value="Nitroreductase"/>
    <property type="match status" value="1"/>
</dbReference>
<evidence type="ECO:0000259" key="1">
    <source>
        <dbReference type="Pfam" id="PF00881"/>
    </source>
</evidence>
<gene>
    <name evidence="2" type="ORF">LNV07_11355</name>
</gene>